<dbReference type="Pfam" id="PF01464">
    <property type="entry name" value="SLT"/>
    <property type="match status" value="1"/>
</dbReference>
<name>A0A0A6P420_9GAMM</name>
<organism evidence="3 4">
    <name type="scientific">Candidatus Thiomargarita nelsonii</name>
    <dbReference type="NCBI Taxonomy" id="1003181"/>
    <lineage>
        <taxon>Bacteria</taxon>
        <taxon>Pseudomonadati</taxon>
        <taxon>Pseudomonadota</taxon>
        <taxon>Gammaproteobacteria</taxon>
        <taxon>Thiotrichales</taxon>
        <taxon>Thiotrichaceae</taxon>
        <taxon>Thiomargarita</taxon>
    </lineage>
</organism>
<dbReference type="InterPro" id="IPR009045">
    <property type="entry name" value="Zn_M74/Hedgehog-like"/>
</dbReference>
<dbReference type="SUPFAM" id="SSF55166">
    <property type="entry name" value="Hedgehog/DD-peptidase"/>
    <property type="match status" value="1"/>
</dbReference>
<reference evidence="3 4" key="1">
    <citation type="journal article" date="2016" name="Front. Microbiol.">
        <title>Single-Cell (Meta-)Genomics of a Dimorphic Candidatus Thiomargarita nelsonii Reveals Genomic Plasticity.</title>
        <authorList>
            <person name="Flood B.E."/>
            <person name="Fliss P."/>
            <person name="Jones D.S."/>
            <person name="Dick G.J."/>
            <person name="Jain S."/>
            <person name="Kaster A.K."/>
            <person name="Winkel M."/>
            <person name="Mussmann M."/>
            <person name="Bailey J."/>
        </authorList>
    </citation>
    <scope>NUCLEOTIDE SEQUENCE [LARGE SCALE GENOMIC DNA]</scope>
    <source>
        <strain evidence="3">Hydrate Ridge</strain>
    </source>
</reference>
<evidence type="ECO:0000256" key="1">
    <source>
        <dbReference type="SAM" id="Phobius"/>
    </source>
</evidence>
<dbReference type="Gene3D" id="1.10.530.10">
    <property type="match status" value="1"/>
</dbReference>
<dbReference type="Gene3D" id="3.30.1380.10">
    <property type="match status" value="1"/>
</dbReference>
<dbReference type="InterPro" id="IPR023346">
    <property type="entry name" value="Lysozyme-like_dom_sf"/>
</dbReference>
<comment type="caution">
    <text evidence="3">The sequence shown here is derived from an EMBL/GenBank/DDBJ whole genome shotgun (WGS) entry which is preliminary data.</text>
</comment>
<sequence>MIEKFKTLTRRDFLLTIGMGGAATIVMYKVIKPSKIFLGENTRLSAEHIKWKPSEYVHNWEKTLQTLFQLQSNSDPAELIFVDQNGNIIANKKISTKDEVTDANGFVIPAWAADKKRFNQKWLNAWRYQIHLHYPSIDFDLSLAQERPKQMNAKRSVRGTNYNTNIEYVLDYGRRKLEDGSGISRIAYAKNVFSQSTLVGDQKSIELPAGIRKRLSEISYGIAGIESGFNNSLISPVKAQSVWQIMPSTFDQICEKIDLKVDYDDFTTTTAVANRYCEEIYDYLRRFCHDDFESLRTEFGFSKTDFENEFIFPCIVSAYHAGYGRLKKVIHWFAENYDQERLNQKIGSYPDGYGYDLFGQMTRICYHDNPVRGYSRESWEYFLRANAMAALIRQKYEIDIALRSNEVLAKKGYHPPEVLSPPFNLRRETIDLVVSGGAGLATLKLSGGISKKTKNVSGKKGLIFRSPFVKMSLIVLCCLLVAGFFMIDKPQPVSEPLPPQPVSEPLPPVPVSVPFTYSQKLGEELSALPRLFSKKPERQYYWARMPRRIQAKLITPWMKKHDLFKAIYRNRAAVQKAAKKGELIQLSYSDNPYYRSRTVGAIQLRKDKAKGLNTQALGTRNHPDYLYIKPSTEKLVVKISQLVNKELLGKFGLDDRYRIRLIVNSGIRDTVYNRNIRGSSPDSTHQLGLAVDFSTHGIDVIQPKRKTFFYLSHQNGKSVDKKHGVRYKVRHALKFVLVELHKAGEIFAIKEGGHYHVTDKGGMK</sequence>
<gene>
    <name evidence="3" type="ORF">PN36_26765</name>
</gene>
<proteinExistence type="predicted"/>
<feature type="transmembrane region" description="Helical" evidence="1">
    <location>
        <begin position="12"/>
        <end position="31"/>
    </location>
</feature>
<protein>
    <recommendedName>
        <fullName evidence="2">Transglycosylase SLT domain-containing protein</fullName>
    </recommendedName>
</protein>
<dbReference type="AlphaFoldDB" id="A0A0A6P420"/>
<dbReference type="Proteomes" id="UP000030428">
    <property type="component" value="Unassembled WGS sequence"/>
</dbReference>
<keyword evidence="1" id="KW-0472">Membrane</keyword>
<evidence type="ECO:0000259" key="2">
    <source>
        <dbReference type="Pfam" id="PF01464"/>
    </source>
</evidence>
<dbReference type="EMBL" id="JSZA02000160">
    <property type="protein sequence ID" value="KHD05488.1"/>
    <property type="molecule type" value="Genomic_DNA"/>
</dbReference>
<dbReference type="SUPFAM" id="SSF53955">
    <property type="entry name" value="Lysozyme-like"/>
    <property type="match status" value="1"/>
</dbReference>
<feature type="domain" description="Transglycosylase SLT" evidence="2">
    <location>
        <begin position="218"/>
        <end position="331"/>
    </location>
</feature>
<keyword evidence="1" id="KW-1133">Transmembrane helix</keyword>
<dbReference type="InterPro" id="IPR008258">
    <property type="entry name" value="Transglycosylase_SLT_dom_1"/>
</dbReference>
<evidence type="ECO:0000313" key="4">
    <source>
        <dbReference type="Proteomes" id="UP000030428"/>
    </source>
</evidence>
<keyword evidence="4" id="KW-1185">Reference proteome</keyword>
<evidence type="ECO:0000313" key="3">
    <source>
        <dbReference type="EMBL" id="KHD05488.1"/>
    </source>
</evidence>
<keyword evidence="1" id="KW-0812">Transmembrane</keyword>
<accession>A0A0A6P420</accession>